<evidence type="ECO:0000259" key="3">
    <source>
        <dbReference type="Pfam" id="PF00884"/>
    </source>
</evidence>
<dbReference type="GO" id="GO:0008484">
    <property type="term" value="F:sulfuric ester hydrolase activity"/>
    <property type="evidence" value="ECO:0007669"/>
    <property type="project" value="TreeGrafter"/>
</dbReference>
<feature type="non-terminal residue" evidence="4">
    <location>
        <position position="256"/>
    </location>
</feature>
<dbReference type="InterPro" id="IPR000917">
    <property type="entry name" value="Sulfatase_N"/>
</dbReference>
<dbReference type="GO" id="GO:0005737">
    <property type="term" value="C:cytoplasm"/>
    <property type="evidence" value="ECO:0007669"/>
    <property type="project" value="TreeGrafter"/>
</dbReference>
<proteinExistence type="predicted"/>
<gene>
    <name evidence="4" type="ORF">METZ01_LOCUS450769</name>
</gene>
<dbReference type="EMBL" id="UINC01185947">
    <property type="protein sequence ID" value="SVD97915.1"/>
    <property type="molecule type" value="Genomic_DNA"/>
</dbReference>
<dbReference type="PANTHER" id="PTHR45953:SF1">
    <property type="entry name" value="IDURONATE 2-SULFATASE"/>
    <property type="match status" value="1"/>
</dbReference>
<sequence>KMYKDSDVIGVVKDKIEMKNPHPVFSAFQQLEYSRNYTDEEKRRHVIPTYMGLISEIDHHIGRLITFLDENNLSRNTLIIFTSDHGDYLGDHWLGEKDLFHEPSIRIPLIIVEPEMPENLRGSSENRMIESVDIVPTLVETMGGSYASNRMEGRSLVPLLFGDNPTWRDTVFAEIDYSDRGARQVLDHHPYKCRGYMIKNTRWKYIYWEGFRAQLFDLLNDPNEFNDLAENQDQSERLADFEKQLFAWLRQRKQRT</sequence>
<name>A0A382ZS75_9ZZZZ</name>
<feature type="non-terminal residue" evidence="4">
    <location>
        <position position="1"/>
    </location>
</feature>
<evidence type="ECO:0000313" key="4">
    <source>
        <dbReference type="EMBL" id="SVD97915.1"/>
    </source>
</evidence>
<dbReference type="AlphaFoldDB" id="A0A382ZS75"/>
<dbReference type="Gene3D" id="3.40.720.10">
    <property type="entry name" value="Alkaline Phosphatase, subunit A"/>
    <property type="match status" value="1"/>
</dbReference>
<organism evidence="4">
    <name type="scientific">marine metagenome</name>
    <dbReference type="NCBI Taxonomy" id="408172"/>
    <lineage>
        <taxon>unclassified sequences</taxon>
        <taxon>metagenomes</taxon>
        <taxon>ecological metagenomes</taxon>
    </lineage>
</organism>
<evidence type="ECO:0000256" key="2">
    <source>
        <dbReference type="ARBA" id="ARBA00022801"/>
    </source>
</evidence>
<dbReference type="SUPFAM" id="SSF53649">
    <property type="entry name" value="Alkaline phosphatase-like"/>
    <property type="match status" value="1"/>
</dbReference>
<reference evidence="4" key="1">
    <citation type="submission" date="2018-05" db="EMBL/GenBank/DDBJ databases">
        <authorList>
            <person name="Lanie J.A."/>
            <person name="Ng W.-L."/>
            <person name="Kazmierczak K.M."/>
            <person name="Andrzejewski T.M."/>
            <person name="Davidsen T.M."/>
            <person name="Wayne K.J."/>
            <person name="Tettelin H."/>
            <person name="Glass J.I."/>
            <person name="Rusch D."/>
            <person name="Podicherti R."/>
            <person name="Tsui H.-C.T."/>
            <person name="Winkler M.E."/>
        </authorList>
    </citation>
    <scope>NUCLEOTIDE SEQUENCE</scope>
</reference>
<protein>
    <recommendedName>
        <fullName evidence="3">Sulfatase N-terminal domain-containing protein</fullName>
    </recommendedName>
</protein>
<dbReference type="GO" id="GO:0046872">
    <property type="term" value="F:metal ion binding"/>
    <property type="evidence" value="ECO:0007669"/>
    <property type="project" value="UniProtKB-KW"/>
</dbReference>
<evidence type="ECO:0000256" key="1">
    <source>
        <dbReference type="ARBA" id="ARBA00022723"/>
    </source>
</evidence>
<keyword evidence="1" id="KW-0479">Metal-binding</keyword>
<dbReference type="PANTHER" id="PTHR45953">
    <property type="entry name" value="IDURONATE 2-SULFATASE"/>
    <property type="match status" value="1"/>
</dbReference>
<keyword evidence="2" id="KW-0378">Hydrolase</keyword>
<dbReference type="InterPro" id="IPR017850">
    <property type="entry name" value="Alkaline_phosphatase_core_sf"/>
</dbReference>
<feature type="domain" description="Sulfatase N-terminal" evidence="3">
    <location>
        <begin position="20"/>
        <end position="143"/>
    </location>
</feature>
<accession>A0A382ZS75</accession>
<dbReference type="Pfam" id="PF00884">
    <property type="entry name" value="Sulfatase"/>
    <property type="match status" value="1"/>
</dbReference>